<keyword evidence="2" id="KW-1185">Reference proteome</keyword>
<gene>
    <name evidence="1" type="ORF">AsAng_0022320</name>
</gene>
<dbReference type="Proteomes" id="UP001060919">
    <property type="component" value="Chromosome"/>
</dbReference>
<organism evidence="1 2">
    <name type="scientific">Aureispira anguillae</name>
    <dbReference type="NCBI Taxonomy" id="2864201"/>
    <lineage>
        <taxon>Bacteria</taxon>
        <taxon>Pseudomonadati</taxon>
        <taxon>Bacteroidota</taxon>
        <taxon>Saprospiria</taxon>
        <taxon>Saprospirales</taxon>
        <taxon>Saprospiraceae</taxon>
        <taxon>Aureispira</taxon>
    </lineage>
</organism>
<accession>A0A915YEA7</accession>
<protein>
    <submittedName>
        <fullName evidence="1">Uncharacterized protein</fullName>
    </submittedName>
</protein>
<dbReference type="AlphaFoldDB" id="A0A915YEA7"/>
<proteinExistence type="predicted"/>
<reference evidence="1" key="1">
    <citation type="submission" date="2022-09" db="EMBL/GenBank/DDBJ databases">
        <title>Aureispira anguillicida sp. nov., isolated from Leptocephalus of Japanese eel Anguilla japonica.</title>
        <authorList>
            <person name="Yuasa K."/>
            <person name="Mekata T."/>
            <person name="Ikunari K."/>
        </authorList>
    </citation>
    <scope>NUCLEOTIDE SEQUENCE</scope>
    <source>
        <strain evidence="1">EL160426</strain>
    </source>
</reference>
<name>A0A915YEA7_9BACT</name>
<dbReference type="KEGG" id="aup:AsAng_0022320"/>
<dbReference type="EMBL" id="AP026867">
    <property type="protein sequence ID" value="BDS11518.1"/>
    <property type="molecule type" value="Genomic_DNA"/>
</dbReference>
<evidence type="ECO:0000313" key="1">
    <source>
        <dbReference type="EMBL" id="BDS11518.1"/>
    </source>
</evidence>
<sequence length="44" mass="5272">MRVGEKQNKGRSLILQNSQIYDSFPDELDEYIRSCYLDDKNIYI</sequence>
<evidence type="ECO:0000313" key="2">
    <source>
        <dbReference type="Proteomes" id="UP001060919"/>
    </source>
</evidence>